<dbReference type="AlphaFoldDB" id="A0A7X1F538"/>
<evidence type="ECO:0008006" key="3">
    <source>
        <dbReference type="Google" id="ProtNLM"/>
    </source>
</evidence>
<sequence length="473" mass="51875">MSIAAAQLHPGLAALLEGDFGRGYRMARAEREPLQLASLRDRFAALRGPIGALGRLADEQGLADITWLEDVVPLLFPHTVYKSYPLSFLEQGRFDRLTRWLDGLTTLDLSGFDSAGIDTIDDWVRRLDAQTELAVIHTFGTSGKLSFLPRTKAHTPLAVALNARAIRDFHGHGSGPDLLVERRPVISPSYRLGASSIARGMARMAQDYAGGLDQALFLYPDAWFSADVASLAGRIKAAEARGEMGQLQISPALLARRAEFAAREASRAEDMDRFFAEASRRFAGQDVFLFAVWPILFEWAEEGLQRGLRGLFGPGSVLTTGGGSKGRVLPPDYKDRIFEFLGFERHFEFFGMSELMANAPRCEAGHFHFPPLVVPFVLDPETGACLPRQGTHTGRLALMDLVPESYWGGFVTGDEVTLSGCDDVPCACGRTGPRLHPEIRRFSEARGGDDKINCAGAPEAHDRAVDFLLEQAR</sequence>
<evidence type="ECO:0000313" key="1">
    <source>
        <dbReference type="EMBL" id="MBC2650294.1"/>
    </source>
</evidence>
<protein>
    <recommendedName>
        <fullName evidence="3">Acyl-protein synthetase LuxE domain-containing protein</fullName>
    </recommendedName>
</protein>
<accession>A0A7X1F538</accession>
<name>A0A7X1F538_9SPHN</name>
<dbReference type="InterPro" id="IPR042099">
    <property type="entry name" value="ANL_N_sf"/>
</dbReference>
<reference evidence="1 2" key="1">
    <citation type="submission" date="2020-08" db="EMBL/GenBank/DDBJ databases">
        <title>The genome sequence of Novosphingobium flavum 4Y4.</title>
        <authorList>
            <person name="Liu Y."/>
        </authorList>
    </citation>
    <scope>NUCLEOTIDE SEQUENCE [LARGE SCALE GENOMIC DNA]</scope>
    <source>
        <strain evidence="1 2">4Y4</strain>
    </source>
</reference>
<dbReference type="Proteomes" id="UP000520156">
    <property type="component" value="Unassembled WGS sequence"/>
</dbReference>
<organism evidence="1 2">
    <name type="scientific">Novosphingobium aerophilum</name>
    <dbReference type="NCBI Taxonomy" id="2839843"/>
    <lineage>
        <taxon>Bacteria</taxon>
        <taxon>Pseudomonadati</taxon>
        <taxon>Pseudomonadota</taxon>
        <taxon>Alphaproteobacteria</taxon>
        <taxon>Sphingomonadales</taxon>
        <taxon>Sphingomonadaceae</taxon>
        <taxon>Novosphingobium</taxon>
    </lineage>
</organism>
<comment type="caution">
    <text evidence="1">The sequence shown here is derived from an EMBL/GenBank/DDBJ whole genome shotgun (WGS) entry which is preliminary data.</text>
</comment>
<dbReference type="Gene3D" id="3.40.50.12780">
    <property type="entry name" value="N-terminal domain of ligase-like"/>
    <property type="match status" value="1"/>
</dbReference>
<evidence type="ECO:0000313" key="2">
    <source>
        <dbReference type="Proteomes" id="UP000520156"/>
    </source>
</evidence>
<proteinExistence type="predicted"/>
<dbReference type="RefSeq" id="WP_185681703.1">
    <property type="nucleotide sequence ID" value="NZ_JACLAU010000001.1"/>
</dbReference>
<gene>
    <name evidence="1" type="ORF">H7F49_01080</name>
</gene>
<keyword evidence="2" id="KW-1185">Reference proteome</keyword>
<dbReference type="EMBL" id="JACLAU010000001">
    <property type="protein sequence ID" value="MBC2650294.1"/>
    <property type="molecule type" value="Genomic_DNA"/>
</dbReference>